<dbReference type="RefSeq" id="WP_184304150.1">
    <property type="nucleotide sequence ID" value="NZ_JACHLP010000011.1"/>
</dbReference>
<dbReference type="InterPro" id="IPR036365">
    <property type="entry name" value="PGBD-like_sf"/>
</dbReference>
<dbReference type="Pfam" id="PF13401">
    <property type="entry name" value="AAA_22"/>
    <property type="match status" value="1"/>
</dbReference>
<name>A0A840LIP3_9BURK</name>
<sequence length="565" mass="60238">MYAKFFGLKQAPFSIAPDPHYLFMSERHREALAHLLYGLRGGGGFVLLTGEIGAGKTTVCRCFLQQIPKHCNVAYIFNPKLSVPELLQTVCEEFHIPMPPLPAIGTGLKGEPALKPFVDAINEFLLRTHAVGQNNVLIIDEAQNLSAEVLEQLRLLTNLETSERKLLQIVLIGQPELRQMLAAPELEQLAQRVIARFHLQALSEAETAQYISHRLGVAGLERSLPFERGVLRRIHQLSRGVPRRINLLCDRALLGAYAQGRSRVDRKTLQRAAAEVFEGRPAPGGRPWVWAGGGLAGLALATALAWSLAKQPVVGRPAVAPAAVAAASSASALAAAAASAASAASSPAPALAAAAASSVTPALIQAGLREEAQAWRELAALWQLQAVAAVAQPCQALAQTEQVLCYQGSGGSLALLRLLDRPTLLSLQDEAGQPYQLLLLGLGAQTALVRSSAGGPAQTLSLLELGQQWRGDYATLWRQPPGYAGHITPGPMLDWLRAQLAKARGEPMSAATTPPAQKYDAATRAKVAAFQRSQGLERDGLAGPVTLMQLNRVAGVAEPRLQALP</sequence>
<dbReference type="InterPro" id="IPR052026">
    <property type="entry name" value="ExeA_AAA_ATPase_DNA-bind"/>
</dbReference>
<accession>A0A840LIP3</accession>
<dbReference type="PANTHER" id="PTHR35894:SF1">
    <property type="entry name" value="PHOSPHORIBULOKINASE _ URIDINE KINASE FAMILY"/>
    <property type="match status" value="1"/>
</dbReference>
<protein>
    <submittedName>
        <fullName evidence="2">General secretion pathway protein A</fullName>
    </submittedName>
</protein>
<dbReference type="InterPro" id="IPR027417">
    <property type="entry name" value="P-loop_NTPase"/>
</dbReference>
<dbReference type="InterPro" id="IPR049945">
    <property type="entry name" value="AAA_22"/>
</dbReference>
<dbReference type="InterPro" id="IPR002477">
    <property type="entry name" value="Peptidoglycan-bd-like"/>
</dbReference>
<dbReference type="Gene3D" id="1.10.101.10">
    <property type="entry name" value="PGBD-like superfamily/PGBD"/>
    <property type="match status" value="1"/>
</dbReference>
<dbReference type="PANTHER" id="PTHR35894">
    <property type="entry name" value="GENERAL SECRETION PATHWAY PROTEIN A-RELATED"/>
    <property type="match status" value="1"/>
</dbReference>
<dbReference type="SUPFAM" id="SSF52540">
    <property type="entry name" value="P-loop containing nucleoside triphosphate hydrolases"/>
    <property type="match status" value="1"/>
</dbReference>
<dbReference type="InterPro" id="IPR036366">
    <property type="entry name" value="PGBDSf"/>
</dbReference>
<dbReference type="Gene3D" id="3.40.50.300">
    <property type="entry name" value="P-loop containing nucleotide triphosphate hydrolases"/>
    <property type="match status" value="1"/>
</dbReference>
<organism evidence="2 3">
    <name type="scientific">Roseateles oligotrophus</name>
    <dbReference type="NCBI Taxonomy" id="1769250"/>
    <lineage>
        <taxon>Bacteria</taxon>
        <taxon>Pseudomonadati</taxon>
        <taxon>Pseudomonadota</taxon>
        <taxon>Betaproteobacteria</taxon>
        <taxon>Burkholderiales</taxon>
        <taxon>Sphaerotilaceae</taxon>
        <taxon>Roseateles</taxon>
    </lineage>
</organism>
<keyword evidence="3" id="KW-1185">Reference proteome</keyword>
<dbReference type="GO" id="GO:0016887">
    <property type="term" value="F:ATP hydrolysis activity"/>
    <property type="evidence" value="ECO:0007669"/>
    <property type="project" value="InterPro"/>
</dbReference>
<evidence type="ECO:0000313" key="2">
    <source>
        <dbReference type="EMBL" id="MBB4845849.1"/>
    </source>
</evidence>
<dbReference type="Pfam" id="PF01471">
    <property type="entry name" value="PG_binding_1"/>
    <property type="match status" value="1"/>
</dbReference>
<dbReference type="InterPro" id="IPR003593">
    <property type="entry name" value="AAA+_ATPase"/>
</dbReference>
<gene>
    <name evidence="2" type="ORF">HNP55_004401</name>
</gene>
<dbReference type="SMART" id="SM00382">
    <property type="entry name" value="AAA"/>
    <property type="match status" value="1"/>
</dbReference>
<reference evidence="2 3" key="1">
    <citation type="submission" date="2020-08" db="EMBL/GenBank/DDBJ databases">
        <title>Functional genomics of gut bacteria from endangered species of beetles.</title>
        <authorList>
            <person name="Carlos-Shanley C."/>
        </authorList>
    </citation>
    <scope>NUCLEOTIDE SEQUENCE [LARGE SCALE GENOMIC DNA]</scope>
    <source>
        <strain evidence="2 3">S00239</strain>
    </source>
</reference>
<dbReference type="Gene3D" id="3.90.70.10">
    <property type="entry name" value="Cysteine proteinases"/>
    <property type="match status" value="1"/>
</dbReference>
<proteinExistence type="predicted"/>
<dbReference type="SUPFAM" id="SSF47090">
    <property type="entry name" value="PGBD-like"/>
    <property type="match status" value="1"/>
</dbReference>
<evidence type="ECO:0000259" key="1">
    <source>
        <dbReference type="SMART" id="SM00382"/>
    </source>
</evidence>
<evidence type="ECO:0000313" key="3">
    <source>
        <dbReference type="Proteomes" id="UP000562027"/>
    </source>
</evidence>
<dbReference type="AlphaFoldDB" id="A0A840LIP3"/>
<dbReference type="EMBL" id="JACHLP010000011">
    <property type="protein sequence ID" value="MBB4845849.1"/>
    <property type="molecule type" value="Genomic_DNA"/>
</dbReference>
<dbReference type="Proteomes" id="UP000562027">
    <property type="component" value="Unassembled WGS sequence"/>
</dbReference>
<comment type="caution">
    <text evidence="2">The sequence shown here is derived from an EMBL/GenBank/DDBJ whole genome shotgun (WGS) entry which is preliminary data.</text>
</comment>
<feature type="domain" description="AAA+ ATPase" evidence="1">
    <location>
        <begin position="42"/>
        <end position="196"/>
    </location>
</feature>